<dbReference type="HAMAP" id="MF_00303">
    <property type="entry name" value="Trigger_factor_Tig"/>
    <property type="match status" value="1"/>
</dbReference>
<keyword evidence="18" id="KW-1185">Reference proteome</keyword>
<dbReference type="InterPro" id="IPR046357">
    <property type="entry name" value="PPIase_dom_sf"/>
</dbReference>
<evidence type="ECO:0000256" key="5">
    <source>
        <dbReference type="ARBA" id="ARBA00022618"/>
    </source>
</evidence>
<organism evidence="17 18">
    <name type="scientific">Pacificispira spongiicola</name>
    <dbReference type="NCBI Taxonomy" id="2729598"/>
    <lineage>
        <taxon>Bacteria</taxon>
        <taxon>Pseudomonadati</taxon>
        <taxon>Pseudomonadota</taxon>
        <taxon>Alphaproteobacteria</taxon>
        <taxon>Rhodospirillales</taxon>
        <taxon>Rhodospirillaceae</taxon>
        <taxon>Pacificispira</taxon>
    </lineage>
</organism>
<keyword evidence="5 12" id="KW-0132">Cell division</keyword>
<evidence type="ECO:0000256" key="1">
    <source>
        <dbReference type="ARBA" id="ARBA00000971"/>
    </source>
</evidence>
<dbReference type="PIRSF" id="PIRSF003095">
    <property type="entry name" value="Trigger_factor"/>
    <property type="match status" value="1"/>
</dbReference>
<dbReference type="EMBL" id="JABBNT010000005">
    <property type="protein sequence ID" value="NMM46046.1"/>
    <property type="molecule type" value="Genomic_DNA"/>
</dbReference>
<comment type="caution">
    <text evidence="17">The sequence shown here is derived from an EMBL/GenBank/DDBJ whole genome shotgun (WGS) entry which is preliminary data.</text>
</comment>
<dbReference type="GO" id="GO:0051301">
    <property type="term" value="P:cell division"/>
    <property type="evidence" value="ECO:0007669"/>
    <property type="project" value="UniProtKB-KW"/>
</dbReference>
<comment type="similarity">
    <text evidence="2 12 14">Belongs to the FKBP-type PPIase family. Tig subfamily.</text>
</comment>
<evidence type="ECO:0000256" key="10">
    <source>
        <dbReference type="ARBA" id="ARBA00024849"/>
    </source>
</evidence>
<dbReference type="SUPFAM" id="SSF109998">
    <property type="entry name" value="Triger factor/SurA peptide-binding domain-like"/>
    <property type="match status" value="1"/>
</dbReference>
<dbReference type="GO" id="GO:0043022">
    <property type="term" value="F:ribosome binding"/>
    <property type="evidence" value="ECO:0007669"/>
    <property type="project" value="TreeGrafter"/>
</dbReference>
<sequence length="475" mass="53434">MQVVETKNEGLSREFTITVGADEIDQKVGAKLEEVGQTVKMPGFRPGKVPMKILRQRFGSSVLGEVLEKTVGESSQSALVDRELKPAMQPKIEITSFEEGQDLVYTMAVEIMPAITPVDFGTLELTRYKPEITDEEVQNALDELAKNNRATSKIEKDRKTQSGDVVMLNFKGFVDGEAFQGGEAEDFRLELGSGQFIPGFEDQLIGQKAGEDMKVTVTFPEEYGAAHLAGKEAIFECKINEIHEYTDRELNDDFAKELGLESLDDLRDQMRQRIESEYADLARARTKRELLDVLFDKHDFEVPPGMVQSEFDQIWEQFAKAKEEGQVDDEDKDKDEEVLKSEYRDIAKRRVLLGLLLAHVGDEAKIQISQEELQKAVFEQARRYPGQERQVFEYYTQNPEMMASLRAPLFEEKTVDYILELAKVNDLALPVDKLLESDDDGDEKPKKAAGKKAAAKKSTSKKGAAKKAAAKKDAD</sequence>
<comment type="catalytic activity">
    <reaction evidence="1 12 13">
        <text>[protein]-peptidylproline (omega=180) = [protein]-peptidylproline (omega=0)</text>
        <dbReference type="Rhea" id="RHEA:16237"/>
        <dbReference type="Rhea" id="RHEA-COMP:10747"/>
        <dbReference type="Rhea" id="RHEA-COMP:10748"/>
        <dbReference type="ChEBI" id="CHEBI:83833"/>
        <dbReference type="ChEBI" id="CHEBI:83834"/>
        <dbReference type="EC" id="5.2.1.8"/>
    </reaction>
</comment>
<dbReference type="InterPro" id="IPR037041">
    <property type="entry name" value="Trigger_fac_C_sf"/>
</dbReference>
<evidence type="ECO:0000256" key="4">
    <source>
        <dbReference type="ARBA" id="ARBA00016902"/>
    </source>
</evidence>
<dbReference type="GO" id="GO:0015031">
    <property type="term" value="P:protein transport"/>
    <property type="evidence" value="ECO:0007669"/>
    <property type="project" value="UniProtKB-UniRule"/>
</dbReference>
<keyword evidence="6 12" id="KW-0697">Rotamase</keyword>
<comment type="subcellular location">
    <subcellularLocation>
        <location evidence="12">Cytoplasm</location>
    </subcellularLocation>
    <text evidence="12">About half TF is bound to the ribosome near the polypeptide exit tunnel while the other half is free in the cytoplasm.</text>
</comment>
<accession>A0A7Y0E2L5</accession>
<dbReference type="Pfam" id="PF05698">
    <property type="entry name" value="Trigger_C"/>
    <property type="match status" value="1"/>
</dbReference>
<dbReference type="Gene3D" id="3.30.70.1050">
    <property type="entry name" value="Trigger factor ribosome-binding domain"/>
    <property type="match status" value="1"/>
</dbReference>
<reference evidence="17 18" key="1">
    <citation type="submission" date="2020-04" db="EMBL/GenBank/DDBJ databases">
        <title>Rhodospirillaceae bacterium KN72 isolated from deep sea.</title>
        <authorList>
            <person name="Zhang D.-C."/>
        </authorList>
    </citation>
    <scope>NUCLEOTIDE SEQUENCE [LARGE SCALE GENOMIC DNA]</scope>
    <source>
        <strain evidence="17 18">KN72</strain>
    </source>
</reference>
<evidence type="ECO:0000256" key="7">
    <source>
        <dbReference type="ARBA" id="ARBA00023186"/>
    </source>
</evidence>
<keyword evidence="8 12" id="KW-0413">Isomerase</keyword>
<keyword evidence="12" id="KW-0963">Cytoplasm</keyword>
<dbReference type="SUPFAM" id="SSF54534">
    <property type="entry name" value="FKBP-like"/>
    <property type="match status" value="1"/>
</dbReference>
<evidence type="ECO:0000256" key="14">
    <source>
        <dbReference type="RuleBase" id="RU003914"/>
    </source>
</evidence>
<dbReference type="EC" id="5.2.1.8" evidence="3 12"/>
<keyword evidence="7 12" id="KW-0143">Chaperone</keyword>
<feature type="region of interest" description="Disordered" evidence="15">
    <location>
        <begin position="435"/>
        <end position="475"/>
    </location>
</feature>
<evidence type="ECO:0000256" key="3">
    <source>
        <dbReference type="ARBA" id="ARBA00013194"/>
    </source>
</evidence>
<proteinExistence type="inferred from homology"/>
<dbReference type="GO" id="GO:0005737">
    <property type="term" value="C:cytoplasm"/>
    <property type="evidence" value="ECO:0007669"/>
    <property type="project" value="UniProtKB-SubCell"/>
</dbReference>
<dbReference type="Gene3D" id="1.10.3120.10">
    <property type="entry name" value="Trigger factor, C-terminal domain"/>
    <property type="match status" value="1"/>
</dbReference>
<name>A0A7Y0E2L5_9PROT</name>
<dbReference type="Gene3D" id="3.10.50.40">
    <property type="match status" value="1"/>
</dbReference>
<dbReference type="InterPro" id="IPR036611">
    <property type="entry name" value="Trigger_fac_ribosome-bd_sf"/>
</dbReference>
<dbReference type="InterPro" id="IPR027304">
    <property type="entry name" value="Trigger_fact/SurA_dom_sf"/>
</dbReference>
<dbReference type="PANTHER" id="PTHR30560:SF3">
    <property type="entry name" value="TRIGGER FACTOR-LIKE PROTEIN TIG, CHLOROPLASTIC"/>
    <property type="match status" value="1"/>
</dbReference>
<dbReference type="InterPro" id="IPR008881">
    <property type="entry name" value="Trigger_fac_ribosome-bd_bac"/>
</dbReference>
<dbReference type="GO" id="GO:0003755">
    <property type="term" value="F:peptidyl-prolyl cis-trans isomerase activity"/>
    <property type="evidence" value="ECO:0007669"/>
    <property type="project" value="UniProtKB-UniRule"/>
</dbReference>
<dbReference type="Pfam" id="PF05697">
    <property type="entry name" value="Trigger_N"/>
    <property type="match status" value="1"/>
</dbReference>
<dbReference type="FunFam" id="3.10.50.40:FF:000001">
    <property type="entry name" value="Trigger factor"/>
    <property type="match status" value="1"/>
</dbReference>
<evidence type="ECO:0000256" key="15">
    <source>
        <dbReference type="SAM" id="MobiDB-lite"/>
    </source>
</evidence>
<dbReference type="AlphaFoldDB" id="A0A7Y0E2L5"/>
<evidence type="ECO:0000313" key="17">
    <source>
        <dbReference type="EMBL" id="NMM46046.1"/>
    </source>
</evidence>
<evidence type="ECO:0000256" key="11">
    <source>
        <dbReference type="ARBA" id="ARBA00029986"/>
    </source>
</evidence>
<protein>
    <recommendedName>
        <fullName evidence="4 12">Trigger factor</fullName>
        <shortName evidence="12">TF</shortName>
        <ecNumber evidence="3 12">5.2.1.8</ecNumber>
    </recommendedName>
    <alternativeName>
        <fullName evidence="11 12">PPIase</fullName>
    </alternativeName>
</protein>
<dbReference type="Pfam" id="PF00254">
    <property type="entry name" value="FKBP_C"/>
    <property type="match status" value="1"/>
</dbReference>
<evidence type="ECO:0000256" key="2">
    <source>
        <dbReference type="ARBA" id="ARBA00005464"/>
    </source>
</evidence>
<dbReference type="RefSeq" id="WP_169626441.1">
    <property type="nucleotide sequence ID" value="NZ_JABBNT010000005.1"/>
</dbReference>
<dbReference type="NCBIfam" id="TIGR00115">
    <property type="entry name" value="tig"/>
    <property type="match status" value="1"/>
</dbReference>
<keyword evidence="9 12" id="KW-0131">Cell cycle</keyword>
<dbReference type="PANTHER" id="PTHR30560">
    <property type="entry name" value="TRIGGER FACTOR CHAPERONE AND PEPTIDYL-PROLYL CIS/TRANS ISOMERASE"/>
    <property type="match status" value="1"/>
</dbReference>
<dbReference type="InterPro" id="IPR005215">
    <property type="entry name" value="Trig_fac"/>
</dbReference>
<dbReference type="PROSITE" id="PS50059">
    <property type="entry name" value="FKBP_PPIASE"/>
    <property type="match status" value="1"/>
</dbReference>
<comment type="domain">
    <text evidence="12">Consists of 3 domains; the N-terminus binds the ribosome, the middle domain has PPIase activity, while the C-terminus has intrinsic chaperone activity on its own.</text>
</comment>
<dbReference type="SUPFAM" id="SSF102735">
    <property type="entry name" value="Trigger factor ribosome-binding domain"/>
    <property type="match status" value="1"/>
</dbReference>
<evidence type="ECO:0000313" key="18">
    <source>
        <dbReference type="Proteomes" id="UP000539372"/>
    </source>
</evidence>
<evidence type="ECO:0000259" key="16">
    <source>
        <dbReference type="PROSITE" id="PS50059"/>
    </source>
</evidence>
<dbReference type="Proteomes" id="UP000539372">
    <property type="component" value="Unassembled WGS sequence"/>
</dbReference>
<feature type="domain" description="PPIase FKBP-type" evidence="16">
    <location>
        <begin position="163"/>
        <end position="225"/>
    </location>
</feature>
<dbReference type="GO" id="GO:0044183">
    <property type="term" value="F:protein folding chaperone"/>
    <property type="evidence" value="ECO:0007669"/>
    <property type="project" value="TreeGrafter"/>
</dbReference>
<evidence type="ECO:0000256" key="9">
    <source>
        <dbReference type="ARBA" id="ARBA00023306"/>
    </source>
</evidence>
<evidence type="ECO:0000256" key="13">
    <source>
        <dbReference type="PROSITE-ProRule" id="PRU00277"/>
    </source>
</evidence>
<dbReference type="InterPro" id="IPR001179">
    <property type="entry name" value="PPIase_FKBP_dom"/>
</dbReference>
<dbReference type="InterPro" id="IPR008880">
    <property type="entry name" value="Trigger_fac_C"/>
</dbReference>
<evidence type="ECO:0000256" key="6">
    <source>
        <dbReference type="ARBA" id="ARBA00023110"/>
    </source>
</evidence>
<feature type="compositionally biased region" description="Basic residues" evidence="15">
    <location>
        <begin position="447"/>
        <end position="469"/>
    </location>
</feature>
<evidence type="ECO:0000256" key="8">
    <source>
        <dbReference type="ARBA" id="ARBA00023235"/>
    </source>
</evidence>
<dbReference type="GO" id="GO:0043335">
    <property type="term" value="P:protein unfolding"/>
    <property type="evidence" value="ECO:0007669"/>
    <property type="project" value="TreeGrafter"/>
</dbReference>
<dbReference type="GO" id="GO:0051083">
    <property type="term" value="P:'de novo' cotranslational protein folding"/>
    <property type="evidence" value="ECO:0007669"/>
    <property type="project" value="TreeGrafter"/>
</dbReference>
<evidence type="ECO:0000256" key="12">
    <source>
        <dbReference type="HAMAP-Rule" id="MF_00303"/>
    </source>
</evidence>
<comment type="function">
    <text evidence="10 12">Involved in protein export. Acts as a chaperone by maintaining the newly synthesized protein in an open conformation. Functions as a peptidyl-prolyl cis-trans isomerase.</text>
</comment>
<gene>
    <name evidence="12" type="primary">tig</name>
    <name evidence="17" type="ORF">HH303_16240</name>
</gene>